<feature type="non-terminal residue" evidence="1">
    <location>
        <position position="211"/>
    </location>
</feature>
<dbReference type="EMBL" id="JARBHB010000016">
    <property type="protein sequence ID" value="KAJ8866957.1"/>
    <property type="molecule type" value="Genomic_DNA"/>
</dbReference>
<dbReference type="Proteomes" id="UP001159363">
    <property type="component" value="Chromosome 15"/>
</dbReference>
<keyword evidence="2" id="KW-1185">Reference proteome</keyword>
<evidence type="ECO:0000313" key="2">
    <source>
        <dbReference type="Proteomes" id="UP001159363"/>
    </source>
</evidence>
<protein>
    <submittedName>
        <fullName evidence="1">Uncharacterized protein</fullName>
    </submittedName>
</protein>
<sequence>MQPGGERNTGRGRREWLRLHFVFGILVESTLPRGELSIRVYQPTRHRLSVQAFRALYAGVKETRFAMRVCVCVSTGNRRRSLKQLFGVRPSDWAIASRTELIQTCAAETYRFALGNAAFQSSVAGASVAERLDCSPPPHVEPGSFRRRVTPGFSYLGFLGDLLFPPTLCSPAALYSPHFTLISSQYLYVKSRPKTLYSTHPSICSDVSSVK</sequence>
<reference evidence="1 2" key="1">
    <citation type="submission" date="2023-02" db="EMBL/GenBank/DDBJ databases">
        <title>LHISI_Scaffold_Assembly.</title>
        <authorList>
            <person name="Stuart O.P."/>
            <person name="Cleave R."/>
            <person name="Magrath M.J.L."/>
            <person name="Mikheyev A.S."/>
        </authorList>
    </citation>
    <scope>NUCLEOTIDE SEQUENCE [LARGE SCALE GENOMIC DNA]</scope>
    <source>
        <strain evidence="1">Daus_M_001</strain>
        <tissue evidence="1">Leg muscle</tissue>
    </source>
</reference>
<proteinExistence type="predicted"/>
<evidence type="ECO:0000313" key="1">
    <source>
        <dbReference type="EMBL" id="KAJ8866957.1"/>
    </source>
</evidence>
<accession>A0ABQ9G4F8</accession>
<name>A0ABQ9G4F8_9NEOP</name>
<comment type="caution">
    <text evidence="1">The sequence shown here is derived from an EMBL/GenBank/DDBJ whole genome shotgun (WGS) entry which is preliminary data.</text>
</comment>
<gene>
    <name evidence="1" type="ORF">PR048_032819</name>
</gene>
<organism evidence="1 2">
    <name type="scientific">Dryococelus australis</name>
    <dbReference type="NCBI Taxonomy" id="614101"/>
    <lineage>
        <taxon>Eukaryota</taxon>
        <taxon>Metazoa</taxon>
        <taxon>Ecdysozoa</taxon>
        <taxon>Arthropoda</taxon>
        <taxon>Hexapoda</taxon>
        <taxon>Insecta</taxon>
        <taxon>Pterygota</taxon>
        <taxon>Neoptera</taxon>
        <taxon>Polyneoptera</taxon>
        <taxon>Phasmatodea</taxon>
        <taxon>Verophasmatodea</taxon>
        <taxon>Anareolatae</taxon>
        <taxon>Phasmatidae</taxon>
        <taxon>Eurycanthinae</taxon>
        <taxon>Dryococelus</taxon>
    </lineage>
</organism>